<organism evidence="1 2">
    <name type="scientific">Pleurodeles waltl</name>
    <name type="common">Iberian ribbed newt</name>
    <dbReference type="NCBI Taxonomy" id="8319"/>
    <lineage>
        <taxon>Eukaryota</taxon>
        <taxon>Metazoa</taxon>
        <taxon>Chordata</taxon>
        <taxon>Craniata</taxon>
        <taxon>Vertebrata</taxon>
        <taxon>Euteleostomi</taxon>
        <taxon>Amphibia</taxon>
        <taxon>Batrachia</taxon>
        <taxon>Caudata</taxon>
        <taxon>Salamandroidea</taxon>
        <taxon>Salamandridae</taxon>
        <taxon>Pleurodelinae</taxon>
        <taxon>Pleurodeles</taxon>
    </lineage>
</organism>
<accession>A0AAV7R9G4</accession>
<gene>
    <name evidence="1" type="ORF">NDU88_000887</name>
</gene>
<protein>
    <submittedName>
        <fullName evidence="1">Uncharacterized protein</fullName>
    </submittedName>
</protein>
<comment type="caution">
    <text evidence="1">The sequence shown here is derived from an EMBL/GenBank/DDBJ whole genome shotgun (WGS) entry which is preliminary data.</text>
</comment>
<name>A0AAV7R9G4_PLEWA</name>
<reference evidence="1" key="1">
    <citation type="journal article" date="2022" name="bioRxiv">
        <title>Sequencing and chromosome-scale assembly of the giantPleurodeles waltlgenome.</title>
        <authorList>
            <person name="Brown T."/>
            <person name="Elewa A."/>
            <person name="Iarovenko S."/>
            <person name="Subramanian E."/>
            <person name="Araus A.J."/>
            <person name="Petzold A."/>
            <person name="Susuki M."/>
            <person name="Suzuki K.-i.T."/>
            <person name="Hayashi T."/>
            <person name="Toyoda A."/>
            <person name="Oliveira C."/>
            <person name="Osipova E."/>
            <person name="Leigh N.D."/>
            <person name="Simon A."/>
            <person name="Yun M.H."/>
        </authorList>
    </citation>
    <scope>NUCLEOTIDE SEQUENCE</scope>
    <source>
        <strain evidence="1">20211129_DDA</strain>
        <tissue evidence="1">Liver</tissue>
    </source>
</reference>
<proteinExistence type="predicted"/>
<dbReference type="Proteomes" id="UP001066276">
    <property type="component" value="Chromosome 5"/>
</dbReference>
<dbReference type="EMBL" id="JANPWB010000009">
    <property type="protein sequence ID" value="KAJ1148046.1"/>
    <property type="molecule type" value="Genomic_DNA"/>
</dbReference>
<sequence>MDRDERWGCHTLGPVRLRLWYPGVVWTEPRGGAVTPWVQSGCVCGTLGWYGQSPEVGLSHPGSSPAASLVPWGGMDRAQRWGCHTLGPVRLRPWYPGVVWTEPRGGAVTPWVQSGCVCGTLGWYGQSPEVGLSHPGSSPAASLVPWGGMDRAQRWGCHTLGPVRLRLWYPGVVWTEPRGGAVTPSVQSGCVLGTLGWYGQSPEVGLSHPGSSPAASVVPWGGMDRAQRWGCHTLGPVRLRPWYPGVVWTEPRGGAVTPWVQSGSVRGTQGCYGLRPEGGNLLGPVRLRPWYPGVLWTETRGGLSHPGSSPAASVVPWGGMDRAQRWGCHTLGPVRLRPWYPGVVWTEPRGGAVTPWVQSGCVCGTLGWYGLRPEGGNLLGPVRLRPWYPGVLWTETRGG</sequence>
<dbReference type="AlphaFoldDB" id="A0AAV7R9G4"/>
<evidence type="ECO:0000313" key="1">
    <source>
        <dbReference type="EMBL" id="KAJ1148046.1"/>
    </source>
</evidence>
<keyword evidence="2" id="KW-1185">Reference proteome</keyword>
<evidence type="ECO:0000313" key="2">
    <source>
        <dbReference type="Proteomes" id="UP001066276"/>
    </source>
</evidence>